<dbReference type="PANTHER" id="PTHR43399:SF5">
    <property type="entry name" value="PEPTIDASE S8 FAMILY WITH PROTEASE-ASSOCIATED DOMAIN"/>
    <property type="match status" value="1"/>
</dbReference>
<comment type="caution">
    <text evidence="3">The sequence shown here is derived from an EMBL/GenBank/DDBJ whole genome shotgun (WGS) entry which is preliminary data.</text>
</comment>
<proteinExistence type="predicted"/>
<dbReference type="SUPFAM" id="SSF52743">
    <property type="entry name" value="Subtilisin-like"/>
    <property type="match status" value="1"/>
</dbReference>
<dbReference type="InterPro" id="IPR051048">
    <property type="entry name" value="Peptidase_S8/S53_subtilisin"/>
</dbReference>
<dbReference type="PANTHER" id="PTHR43399">
    <property type="entry name" value="SUBTILISIN-RELATED"/>
    <property type="match status" value="1"/>
</dbReference>
<dbReference type="Proteomes" id="UP000652761">
    <property type="component" value="Unassembled WGS sequence"/>
</dbReference>
<reference evidence="3" key="1">
    <citation type="submission" date="2017-07" db="EMBL/GenBank/DDBJ databases">
        <title>Taro Niue Genome Assembly and Annotation.</title>
        <authorList>
            <person name="Atibalentja N."/>
            <person name="Keating K."/>
            <person name="Fields C.J."/>
        </authorList>
    </citation>
    <scope>NUCLEOTIDE SEQUENCE</scope>
    <source>
        <strain evidence="3">Niue_2</strain>
        <tissue evidence="3">Leaf</tissue>
    </source>
</reference>
<keyword evidence="1" id="KW-0378">Hydrolase</keyword>
<dbReference type="InterPro" id="IPR023827">
    <property type="entry name" value="Peptidase_S8_Asp-AS"/>
</dbReference>
<feature type="non-terminal residue" evidence="3">
    <location>
        <position position="1"/>
    </location>
</feature>
<evidence type="ECO:0000256" key="1">
    <source>
        <dbReference type="ARBA" id="ARBA00022801"/>
    </source>
</evidence>
<gene>
    <name evidence="3" type="ORF">Taro_035642</name>
</gene>
<dbReference type="EMBL" id="NMUH01002932">
    <property type="protein sequence ID" value="MQM02871.1"/>
    <property type="molecule type" value="Genomic_DNA"/>
</dbReference>
<dbReference type="Gene3D" id="3.40.50.200">
    <property type="entry name" value="Peptidase S8/S53 domain"/>
    <property type="match status" value="1"/>
</dbReference>
<evidence type="ECO:0000313" key="3">
    <source>
        <dbReference type="EMBL" id="MQM02871.1"/>
    </source>
</evidence>
<organism evidence="3 4">
    <name type="scientific">Colocasia esculenta</name>
    <name type="common">Wild taro</name>
    <name type="synonym">Arum esculentum</name>
    <dbReference type="NCBI Taxonomy" id="4460"/>
    <lineage>
        <taxon>Eukaryota</taxon>
        <taxon>Viridiplantae</taxon>
        <taxon>Streptophyta</taxon>
        <taxon>Embryophyta</taxon>
        <taxon>Tracheophyta</taxon>
        <taxon>Spermatophyta</taxon>
        <taxon>Magnoliopsida</taxon>
        <taxon>Liliopsida</taxon>
        <taxon>Araceae</taxon>
        <taxon>Aroideae</taxon>
        <taxon>Colocasieae</taxon>
        <taxon>Colocasia</taxon>
    </lineage>
</organism>
<keyword evidence="4" id="KW-1185">Reference proteome</keyword>
<name>A0A843WB36_COLES</name>
<accession>A0A843WB36</accession>
<evidence type="ECO:0000256" key="2">
    <source>
        <dbReference type="SAM" id="MobiDB-lite"/>
    </source>
</evidence>
<dbReference type="AlphaFoldDB" id="A0A843WB36"/>
<sequence>TTHSQEFLGLKPDVWRDANHGEGTVIAVIDTGIDPDHVSFAGNPMPNPPAEWKESGSSRNAGGPDSDSHLSCIWFHSGVYGCIQVLMVAFTCIWLHSDAYGCIQVHMVAFRLQHTGSGVVKSMTKRKMTQPYIFEESN</sequence>
<evidence type="ECO:0000313" key="4">
    <source>
        <dbReference type="Proteomes" id="UP000652761"/>
    </source>
</evidence>
<protein>
    <recommendedName>
        <fullName evidence="5">Subtilisin</fullName>
    </recommendedName>
</protein>
<dbReference type="PROSITE" id="PS00136">
    <property type="entry name" value="SUBTILASE_ASP"/>
    <property type="match status" value="1"/>
</dbReference>
<dbReference type="OrthoDB" id="8964674at2759"/>
<dbReference type="GO" id="GO:0006508">
    <property type="term" value="P:proteolysis"/>
    <property type="evidence" value="ECO:0007669"/>
    <property type="project" value="InterPro"/>
</dbReference>
<feature type="region of interest" description="Disordered" evidence="2">
    <location>
        <begin position="38"/>
        <end position="66"/>
    </location>
</feature>
<dbReference type="InterPro" id="IPR036852">
    <property type="entry name" value="Peptidase_S8/S53_dom_sf"/>
</dbReference>
<evidence type="ECO:0008006" key="5">
    <source>
        <dbReference type="Google" id="ProtNLM"/>
    </source>
</evidence>
<dbReference type="GO" id="GO:0004252">
    <property type="term" value="F:serine-type endopeptidase activity"/>
    <property type="evidence" value="ECO:0007669"/>
    <property type="project" value="InterPro"/>
</dbReference>